<dbReference type="Proteomes" id="UP000321907">
    <property type="component" value="Unassembled WGS sequence"/>
</dbReference>
<feature type="binding site" evidence="2">
    <location>
        <position position="104"/>
    </location>
    <ligand>
        <name>Fe cation</name>
        <dbReference type="ChEBI" id="CHEBI:24875"/>
    </ligand>
</feature>
<dbReference type="SUPFAM" id="SSF51182">
    <property type="entry name" value="RmlC-like cupins"/>
    <property type="match status" value="1"/>
</dbReference>
<evidence type="ECO:0000256" key="1">
    <source>
        <dbReference type="ARBA" id="ARBA00008416"/>
    </source>
</evidence>
<reference evidence="6 7" key="1">
    <citation type="submission" date="2019-08" db="EMBL/GenBank/DDBJ databases">
        <title>Lewinella sp. strain SSH13 Genome sequencing and assembly.</title>
        <authorList>
            <person name="Kim I."/>
        </authorList>
    </citation>
    <scope>NUCLEOTIDE SEQUENCE [LARGE SCALE GENOMIC DNA]</scope>
    <source>
        <strain evidence="6 7">SSH13</strain>
    </source>
</reference>
<evidence type="ECO:0000259" key="5">
    <source>
        <dbReference type="Pfam" id="PF05726"/>
    </source>
</evidence>
<evidence type="ECO:0000256" key="3">
    <source>
        <dbReference type="RuleBase" id="RU003457"/>
    </source>
</evidence>
<comment type="similarity">
    <text evidence="1 3">Belongs to the pirin family.</text>
</comment>
<evidence type="ECO:0000313" key="6">
    <source>
        <dbReference type="EMBL" id="TXF89378.1"/>
    </source>
</evidence>
<comment type="caution">
    <text evidence="6">The sequence shown here is derived from an EMBL/GenBank/DDBJ whole genome shotgun (WGS) entry which is preliminary data.</text>
</comment>
<dbReference type="AlphaFoldDB" id="A0A5C7FF33"/>
<dbReference type="EMBL" id="VOXD01000014">
    <property type="protein sequence ID" value="TXF89378.1"/>
    <property type="molecule type" value="Genomic_DNA"/>
</dbReference>
<gene>
    <name evidence="6" type="ORF">FUA23_10440</name>
</gene>
<dbReference type="CDD" id="cd02247">
    <property type="entry name" value="cupin_pirin_C"/>
    <property type="match status" value="1"/>
</dbReference>
<comment type="cofactor">
    <cofactor evidence="2">
        <name>Fe cation</name>
        <dbReference type="ChEBI" id="CHEBI:24875"/>
    </cofactor>
    <text evidence="2">Binds 1 Fe cation per subunit.</text>
</comment>
<dbReference type="Pfam" id="PF02678">
    <property type="entry name" value="Pirin"/>
    <property type="match status" value="1"/>
</dbReference>
<dbReference type="PANTHER" id="PTHR13903">
    <property type="entry name" value="PIRIN-RELATED"/>
    <property type="match status" value="1"/>
</dbReference>
<accession>A0A5C7FF33</accession>
<protein>
    <submittedName>
        <fullName evidence="6">Pirin family protein</fullName>
    </submittedName>
</protein>
<proteinExistence type="inferred from homology"/>
<dbReference type="RefSeq" id="WP_147930688.1">
    <property type="nucleotide sequence ID" value="NZ_VOXD01000014.1"/>
</dbReference>
<organism evidence="6 7">
    <name type="scientific">Neolewinella aurantiaca</name>
    <dbReference type="NCBI Taxonomy" id="2602767"/>
    <lineage>
        <taxon>Bacteria</taxon>
        <taxon>Pseudomonadati</taxon>
        <taxon>Bacteroidota</taxon>
        <taxon>Saprospiria</taxon>
        <taxon>Saprospirales</taxon>
        <taxon>Lewinellaceae</taxon>
        <taxon>Neolewinella</taxon>
    </lineage>
</organism>
<keyword evidence="7" id="KW-1185">Reference proteome</keyword>
<dbReference type="CDD" id="cd02909">
    <property type="entry name" value="cupin_pirin_N"/>
    <property type="match status" value="1"/>
</dbReference>
<sequence>MKPRSIVNILPAHALKMGPVTVHQPLPTQRVEQIDPFLLLHHFGPWEVEPGYDPLDLGPHPHRGFEPVTFLYSGGLRHRDSRNNTGILKGGDVQWMTAGMGIIHSERGSKEFLDQGGTLEGIQLWVNLAPEHKFVQPRYQNVKAEDFPRHDFGNGASLKIVAGEFMGVKGPVKTYSPVTAWQLELPAGANVMLPVPEGYNFAAYLLDGEITSGNGFNYEGRTLLNYRKDGEGVSLTGKAEMTRILLLGGIPIGAPIVQQGPFVMNSQTEVLEAMRDYKMGKMGFYID</sequence>
<evidence type="ECO:0000256" key="2">
    <source>
        <dbReference type="PIRSR" id="PIRSR006232-1"/>
    </source>
</evidence>
<dbReference type="InterPro" id="IPR008778">
    <property type="entry name" value="Pirin_C_dom"/>
</dbReference>
<dbReference type="InterPro" id="IPR014710">
    <property type="entry name" value="RmlC-like_jellyroll"/>
</dbReference>
<feature type="binding site" evidence="2">
    <location>
        <position position="60"/>
    </location>
    <ligand>
        <name>Fe cation</name>
        <dbReference type="ChEBI" id="CHEBI:24875"/>
    </ligand>
</feature>
<dbReference type="InterPro" id="IPR011051">
    <property type="entry name" value="RmlC_Cupin_sf"/>
</dbReference>
<dbReference type="Pfam" id="PF05726">
    <property type="entry name" value="Pirin_C"/>
    <property type="match status" value="1"/>
</dbReference>
<dbReference type="InterPro" id="IPR003829">
    <property type="entry name" value="Pirin_N_dom"/>
</dbReference>
<dbReference type="PANTHER" id="PTHR13903:SF8">
    <property type="entry name" value="PIRIN"/>
    <property type="match status" value="1"/>
</dbReference>
<evidence type="ECO:0000313" key="7">
    <source>
        <dbReference type="Proteomes" id="UP000321907"/>
    </source>
</evidence>
<feature type="binding site" evidence="2">
    <location>
        <position position="106"/>
    </location>
    <ligand>
        <name>Fe cation</name>
        <dbReference type="ChEBI" id="CHEBI:24875"/>
    </ligand>
</feature>
<dbReference type="GO" id="GO:0046872">
    <property type="term" value="F:metal ion binding"/>
    <property type="evidence" value="ECO:0007669"/>
    <property type="project" value="UniProtKB-KW"/>
</dbReference>
<keyword evidence="2" id="KW-0408">Iron</keyword>
<feature type="domain" description="Pirin C-terminal" evidence="5">
    <location>
        <begin position="181"/>
        <end position="283"/>
    </location>
</feature>
<evidence type="ECO:0000259" key="4">
    <source>
        <dbReference type="Pfam" id="PF02678"/>
    </source>
</evidence>
<name>A0A5C7FF33_9BACT</name>
<feature type="domain" description="Pirin N-terminal" evidence="4">
    <location>
        <begin position="23"/>
        <end position="126"/>
    </location>
</feature>
<feature type="binding site" evidence="2">
    <location>
        <position position="62"/>
    </location>
    <ligand>
        <name>Fe cation</name>
        <dbReference type="ChEBI" id="CHEBI:24875"/>
    </ligand>
</feature>
<dbReference type="PIRSF" id="PIRSF006232">
    <property type="entry name" value="Pirin"/>
    <property type="match status" value="1"/>
</dbReference>
<dbReference type="Gene3D" id="2.60.120.10">
    <property type="entry name" value="Jelly Rolls"/>
    <property type="match status" value="2"/>
</dbReference>
<keyword evidence="2" id="KW-0479">Metal-binding</keyword>
<dbReference type="InterPro" id="IPR012093">
    <property type="entry name" value="Pirin"/>
</dbReference>
<dbReference type="OrthoDB" id="321327at2"/>